<sequence>MFTALLPPGTPFEIRASPGRRLGVFATKDIPAKSCIFREEALFVIKRPFNMIGPEDVDAAYRQLDSRKQALFKSLVEYERHQEGQKHFFPQVEAFKRNQFDVSGQMHDYDQPIPHAQGLFLISSRLNHSCIPNAVFPRIQPKTGHGYRPAVLLALRPIAIGEEILFDYDPAHAYLTAKQRRAVPYWKFTCTCAACDDNYPQRVESDMRRALLRGLHYLIHRRDVPECSRLKPPVLQNATSGRPDPNTIAMWQAISGYIAEAEGLAMLAIYFFYEALKIMISVSGSTAASNRGLKLAVVWGEKFLAISETLHPDAVEGVGAVEQLMAVFKSMIDGKT</sequence>
<name>A0A6A6VVU2_9PEZI</name>
<protein>
    <submittedName>
        <fullName evidence="2">SET domain-containing protein</fullName>
    </submittedName>
</protein>
<dbReference type="GeneID" id="54485911"/>
<feature type="domain" description="SET" evidence="1">
    <location>
        <begin position="10"/>
        <end position="169"/>
    </location>
</feature>
<dbReference type="Pfam" id="PF00856">
    <property type="entry name" value="SET"/>
    <property type="match status" value="1"/>
</dbReference>
<dbReference type="EMBL" id="ML996584">
    <property type="protein sequence ID" value="KAF2753367.1"/>
    <property type="molecule type" value="Genomic_DNA"/>
</dbReference>
<keyword evidence="3" id="KW-1185">Reference proteome</keyword>
<dbReference type="PANTHER" id="PTHR47332">
    <property type="entry name" value="SET DOMAIN-CONTAINING PROTEIN 5"/>
    <property type="match status" value="1"/>
</dbReference>
<dbReference type="CDD" id="cd20071">
    <property type="entry name" value="SET_SMYD"/>
    <property type="match status" value="1"/>
</dbReference>
<proteinExistence type="predicted"/>
<organism evidence="2 3">
    <name type="scientific">Pseudovirgaria hyperparasitica</name>
    <dbReference type="NCBI Taxonomy" id="470096"/>
    <lineage>
        <taxon>Eukaryota</taxon>
        <taxon>Fungi</taxon>
        <taxon>Dikarya</taxon>
        <taxon>Ascomycota</taxon>
        <taxon>Pezizomycotina</taxon>
        <taxon>Dothideomycetes</taxon>
        <taxon>Dothideomycetes incertae sedis</taxon>
        <taxon>Acrospermales</taxon>
        <taxon>Acrospermaceae</taxon>
        <taxon>Pseudovirgaria</taxon>
    </lineage>
</organism>
<dbReference type="PANTHER" id="PTHR47332:SF4">
    <property type="entry name" value="SET DOMAIN-CONTAINING PROTEIN 5"/>
    <property type="match status" value="1"/>
</dbReference>
<dbReference type="InterPro" id="IPR046341">
    <property type="entry name" value="SET_dom_sf"/>
</dbReference>
<evidence type="ECO:0000259" key="1">
    <source>
        <dbReference type="PROSITE" id="PS50280"/>
    </source>
</evidence>
<evidence type="ECO:0000313" key="3">
    <source>
        <dbReference type="Proteomes" id="UP000799437"/>
    </source>
</evidence>
<dbReference type="RefSeq" id="XP_033595818.1">
    <property type="nucleotide sequence ID" value="XM_033744857.1"/>
</dbReference>
<dbReference type="InterPro" id="IPR053185">
    <property type="entry name" value="SET_domain_protein"/>
</dbReference>
<dbReference type="Gene3D" id="2.170.270.10">
    <property type="entry name" value="SET domain"/>
    <property type="match status" value="1"/>
</dbReference>
<dbReference type="SUPFAM" id="SSF82199">
    <property type="entry name" value="SET domain"/>
    <property type="match status" value="1"/>
</dbReference>
<reference evidence="2" key="1">
    <citation type="journal article" date="2020" name="Stud. Mycol.">
        <title>101 Dothideomycetes genomes: a test case for predicting lifestyles and emergence of pathogens.</title>
        <authorList>
            <person name="Haridas S."/>
            <person name="Albert R."/>
            <person name="Binder M."/>
            <person name="Bloem J."/>
            <person name="Labutti K."/>
            <person name="Salamov A."/>
            <person name="Andreopoulos B."/>
            <person name="Baker S."/>
            <person name="Barry K."/>
            <person name="Bills G."/>
            <person name="Bluhm B."/>
            <person name="Cannon C."/>
            <person name="Castanera R."/>
            <person name="Culley D."/>
            <person name="Daum C."/>
            <person name="Ezra D."/>
            <person name="Gonzalez J."/>
            <person name="Henrissat B."/>
            <person name="Kuo A."/>
            <person name="Liang C."/>
            <person name="Lipzen A."/>
            <person name="Lutzoni F."/>
            <person name="Magnuson J."/>
            <person name="Mondo S."/>
            <person name="Nolan M."/>
            <person name="Ohm R."/>
            <person name="Pangilinan J."/>
            <person name="Park H.-J."/>
            <person name="Ramirez L."/>
            <person name="Alfaro M."/>
            <person name="Sun H."/>
            <person name="Tritt A."/>
            <person name="Yoshinaga Y."/>
            <person name="Zwiers L.-H."/>
            <person name="Turgeon B."/>
            <person name="Goodwin S."/>
            <person name="Spatafora J."/>
            <person name="Crous P."/>
            <person name="Grigoriev I."/>
        </authorList>
    </citation>
    <scope>NUCLEOTIDE SEQUENCE</scope>
    <source>
        <strain evidence="2">CBS 121739</strain>
    </source>
</reference>
<evidence type="ECO:0000313" key="2">
    <source>
        <dbReference type="EMBL" id="KAF2753367.1"/>
    </source>
</evidence>
<dbReference type="InterPro" id="IPR001214">
    <property type="entry name" value="SET_dom"/>
</dbReference>
<dbReference type="PROSITE" id="PS50280">
    <property type="entry name" value="SET"/>
    <property type="match status" value="1"/>
</dbReference>
<dbReference type="Proteomes" id="UP000799437">
    <property type="component" value="Unassembled WGS sequence"/>
</dbReference>
<dbReference type="SMART" id="SM00317">
    <property type="entry name" value="SET"/>
    <property type="match status" value="1"/>
</dbReference>
<gene>
    <name evidence="2" type="ORF">EJ05DRAFT_480383</name>
</gene>
<dbReference type="AlphaFoldDB" id="A0A6A6VVU2"/>
<dbReference type="OrthoDB" id="265717at2759"/>
<accession>A0A6A6VVU2</accession>